<dbReference type="SUPFAM" id="SSF51261">
    <property type="entry name" value="Duplicated hybrid motif"/>
    <property type="match status" value="1"/>
</dbReference>
<dbReference type="Pfam" id="PF01551">
    <property type="entry name" value="Peptidase_M23"/>
    <property type="match status" value="1"/>
</dbReference>
<organism evidence="3 4">
    <name type="scientific">Gracilimonas sediminicola</name>
    <dbReference type="NCBI Taxonomy" id="2952158"/>
    <lineage>
        <taxon>Bacteria</taxon>
        <taxon>Pseudomonadati</taxon>
        <taxon>Balneolota</taxon>
        <taxon>Balneolia</taxon>
        <taxon>Balneolales</taxon>
        <taxon>Balneolaceae</taxon>
        <taxon>Gracilimonas</taxon>
    </lineage>
</organism>
<feature type="chain" id="PRO_5040950633" evidence="1">
    <location>
        <begin position="21"/>
        <end position="570"/>
    </location>
</feature>
<comment type="caution">
    <text evidence="3">The sequence shown here is derived from an EMBL/GenBank/DDBJ whole genome shotgun (WGS) entry which is preliminary data.</text>
</comment>
<evidence type="ECO:0000313" key="4">
    <source>
        <dbReference type="Proteomes" id="UP001139125"/>
    </source>
</evidence>
<evidence type="ECO:0000259" key="2">
    <source>
        <dbReference type="PROSITE" id="PS50853"/>
    </source>
</evidence>
<dbReference type="CDD" id="cd12797">
    <property type="entry name" value="M23_peptidase"/>
    <property type="match status" value="1"/>
</dbReference>
<dbReference type="PANTHER" id="PTHR21666:SF270">
    <property type="entry name" value="MUREIN HYDROLASE ACTIVATOR ENVC"/>
    <property type="match status" value="1"/>
</dbReference>
<dbReference type="Gene3D" id="2.70.70.10">
    <property type="entry name" value="Glucose Permease (Domain IIA)"/>
    <property type="match status" value="1"/>
</dbReference>
<dbReference type="InterPro" id="IPR050570">
    <property type="entry name" value="Cell_wall_metabolism_enzyme"/>
</dbReference>
<keyword evidence="4" id="KW-1185">Reference proteome</keyword>
<gene>
    <name evidence="3" type="ORF">NM125_12990</name>
</gene>
<dbReference type="InterPro" id="IPR013783">
    <property type="entry name" value="Ig-like_fold"/>
</dbReference>
<keyword evidence="1" id="KW-0732">Signal</keyword>
<dbReference type="AlphaFoldDB" id="A0A9X2RF61"/>
<dbReference type="SUPFAM" id="SSF49265">
    <property type="entry name" value="Fibronectin type III"/>
    <property type="match status" value="1"/>
</dbReference>
<dbReference type="CDD" id="cd00063">
    <property type="entry name" value="FN3"/>
    <property type="match status" value="1"/>
</dbReference>
<proteinExistence type="predicted"/>
<reference evidence="3" key="1">
    <citation type="submission" date="2022-06" db="EMBL/GenBank/DDBJ databases">
        <title>Gracilimonas sp. CAU 1638 isolated from sea sediment.</title>
        <authorList>
            <person name="Kim W."/>
        </authorList>
    </citation>
    <scope>NUCLEOTIDE SEQUENCE</scope>
    <source>
        <strain evidence="3">CAU 1638</strain>
    </source>
</reference>
<dbReference type="Pfam" id="PF18962">
    <property type="entry name" value="Por_Secre_tail"/>
    <property type="match status" value="1"/>
</dbReference>
<dbReference type="InterPro" id="IPR016047">
    <property type="entry name" value="M23ase_b-sheet_dom"/>
</dbReference>
<dbReference type="RefSeq" id="WP_255135386.1">
    <property type="nucleotide sequence ID" value="NZ_JANDBC010000003.1"/>
</dbReference>
<dbReference type="Pfam" id="PF00041">
    <property type="entry name" value="fn3"/>
    <property type="match status" value="1"/>
</dbReference>
<dbReference type="InterPro" id="IPR026444">
    <property type="entry name" value="Secre_tail"/>
</dbReference>
<dbReference type="Proteomes" id="UP001139125">
    <property type="component" value="Unassembled WGS sequence"/>
</dbReference>
<feature type="signal peptide" evidence="1">
    <location>
        <begin position="1"/>
        <end position="20"/>
    </location>
</feature>
<dbReference type="PANTHER" id="PTHR21666">
    <property type="entry name" value="PEPTIDASE-RELATED"/>
    <property type="match status" value="1"/>
</dbReference>
<dbReference type="PROSITE" id="PS50853">
    <property type="entry name" value="FN3"/>
    <property type="match status" value="1"/>
</dbReference>
<dbReference type="Gene3D" id="2.60.40.4070">
    <property type="match status" value="1"/>
</dbReference>
<dbReference type="InterPro" id="IPR011055">
    <property type="entry name" value="Dup_hybrid_motif"/>
</dbReference>
<sequence>MKSLLLFIAFLVLANPFINAQDRMPDGGGLYQPPTDHMTEEMRSSMTEQLQQNIDSLKAMGRISTAKTIDIKLGWPLRGQDHLFDFDYHGVSNFVDLNNSFPNQITDYTCGSRSYDLESGYNHAGTDFFTWPFAWNKVQNDDVAVVAAAPGVIIQKIDGNQDQSCSFNNTQWNAVYVRHSDGSVAWYGHLKTNSTTEKNVGDNVTEGEYLGIVGSSGNSTGPHLHFELHDENGAIVDPFEGACNSIDESLWHDQRDYYDSGLNALRTHGSAPVFNQCPTPGIPNFKDAFLKGDQIINAIYYRDQLEGQTAFYSVNRPSGQTLWNWSHALSEIPHYSASYWYWQNDLPVMAEEGVWEFRVSFLNEVYTHQFTVSDGNTRPIQVHLQNPQNDTEITGNEVILRWLPLADADEYELELAMDNEFSEIVNSYQPTDRELLVGDLSEGENFYWRVRAKNSVGTGDWSETGTFNTGVSTSVTEPFADYPDQYHLYQNYPNPFNPTTQIQYILPKRSTVKLAVYSALGKEVSLLVNEVQNRGSFHVTFDASLLPSGIYYLKLQTEYFTEVKPMTLIK</sequence>
<dbReference type="InterPro" id="IPR003961">
    <property type="entry name" value="FN3_dom"/>
</dbReference>
<protein>
    <submittedName>
        <fullName evidence="3">Peptidoglycan DD-metalloendopeptidase family protein</fullName>
    </submittedName>
</protein>
<dbReference type="InterPro" id="IPR036116">
    <property type="entry name" value="FN3_sf"/>
</dbReference>
<dbReference type="EMBL" id="JANDBC010000003">
    <property type="protein sequence ID" value="MCP9292496.1"/>
    <property type="molecule type" value="Genomic_DNA"/>
</dbReference>
<evidence type="ECO:0000313" key="3">
    <source>
        <dbReference type="EMBL" id="MCP9292496.1"/>
    </source>
</evidence>
<name>A0A9X2RF61_9BACT</name>
<dbReference type="NCBIfam" id="TIGR04183">
    <property type="entry name" value="Por_Secre_tail"/>
    <property type="match status" value="1"/>
</dbReference>
<accession>A0A9X2RF61</accession>
<dbReference type="Gene3D" id="2.60.40.10">
    <property type="entry name" value="Immunoglobulins"/>
    <property type="match status" value="1"/>
</dbReference>
<evidence type="ECO:0000256" key="1">
    <source>
        <dbReference type="SAM" id="SignalP"/>
    </source>
</evidence>
<feature type="domain" description="Fibronectin type-III" evidence="2">
    <location>
        <begin position="383"/>
        <end position="472"/>
    </location>
</feature>
<dbReference type="GO" id="GO:0004222">
    <property type="term" value="F:metalloendopeptidase activity"/>
    <property type="evidence" value="ECO:0007669"/>
    <property type="project" value="TreeGrafter"/>
</dbReference>